<evidence type="ECO:0000313" key="2">
    <source>
        <dbReference type="EMBL" id="KAH9328944.1"/>
    </source>
</evidence>
<evidence type="ECO:0000313" key="3">
    <source>
        <dbReference type="Proteomes" id="UP000824469"/>
    </source>
</evidence>
<reference evidence="2 3" key="1">
    <citation type="journal article" date="2021" name="Nat. Plants">
        <title>The Taxus genome provides insights into paclitaxel biosynthesis.</title>
        <authorList>
            <person name="Xiong X."/>
            <person name="Gou J."/>
            <person name="Liao Q."/>
            <person name="Li Y."/>
            <person name="Zhou Q."/>
            <person name="Bi G."/>
            <person name="Li C."/>
            <person name="Du R."/>
            <person name="Wang X."/>
            <person name="Sun T."/>
            <person name="Guo L."/>
            <person name="Liang H."/>
            <person name="Lu P."/>
            <person name="Wu Y."/>
            <person name="Zhang Z."/>
            <person name="Ro D.K."/>
            <person name="Shang Y."/>
            <person name="Huang S."/>
            <person name="Yan J."/>
        </authorList>
    </citation>
    <scope>NUCLEOTIDE SEQUENCE [LARGE SCALE GENOMIC DNA]</scope>
    <source>
        <strain evidence="2">Ta-2019</strain>
    </source>
</reference>
<feature type="compositionally biased region" description="Polar residues" evidence="1">
    <location>
        <begin position="93"/>
        <end position="110"/>
    </location>
</feature>
<feature type="non-terminal residue" evidence="2">
    <location>
        <position position="110"/>
    </location>
</feature>
<gene>
    <name evidence="2" type="ORF">KI387_001052</name>
</gene>
<organism evidence="2 3">
    <name type="scientific">Taxus chinensis</name>
    <name type="common">Chinese yew</name>
    <name type="synonym">Taxus wallichiana var. chinensis</name>
    <dbReference type="NCBI Taxonomy" id="29808"/>
    <lineage>
        <taxon>Eukaryota</taxon>
        <taxon>Viridiplantae</taxon>
        <taxon>Streptophyta</taxon>
        <taxon>Embryophyta</taxon>
        <taxon>Tracheophyta</taxon>
        <taxon>Spermatophyta</taxon>
        <taxon>Pinopsida</taxon>
        <taxon>Pinidae</taxon>
        <taxon>Conifers II</taxon>
        <taxon>Cupressales</taxon>
        <taxon>Taxaceae</taxon>
        <taxon>Taxus</taxon>
    </lineage>
</organism>
<sequence>MNALTLETFHGNPAPNLGSGCSGKVSGGVGGYGLRRSYANDNVLSQTALFVGGVGGSAGWNNQSPLLSKMNVITAVVISLASAAVTGGVLKNGSGSSTGSPLKGNSSDVD</sequence>
<comment type="caution">
    <text evidence="2">The sequence shown here is derived from an EMBL/GenBank/DDBJ whole genome shotgun (WGS) entry which is preliminary data.</text>
</comment>
<feature type="region of interest" description="Disordered" evidence="1">
    <location>
        <begin position="90"/>
        <end position="110"/>
    </location>
</feature>
<name>A0AA38GSL5_TAXCH</name>
<protein>
    <submittedName>
        <fullName evidence="2">Uncharacterized protein</fullName>
    </submittedName>
</protein>
<dbReference type="EMBL" id="JAHRHJ020000001">
    <property type="protein sequence ID" value="KAH9328944.1"/>
    <property type="molecule type" value="Genomic_DNA"/>
</dbReference>
<proteinExistence type="predicted"/>
<accession>A0AA38GSL5</accession>
<evidence type="ECO:0000256" key="1">
    <source>
        <dbReference type="SAM" id="MobiDB-lite"/>
    </source>
</evidence>
<dbReference type="AlphaFoldDB" id="A0AA38GSL5"/>
<keyword evidence="3" id="KW-1185">Reference proteome</keyword>
<dbReference type="Proteomes" id="UP000824469">
    <property type="component" value="Unassembled WGS sequence"/>
</dbReference>